<evidence type="ECO:0000313" key="12">
    <source>
        <dbReference type="EMBL" id="MFC4728153.1"/>
    </source>
</evidence>
<organism evidence="12 13">
    <name type="scientific">Coralloluteibacterium thermophilum</name>
    <dbReference type="NCBI Taxonomy" id="2707049"/>
    <lineage>
        <taxon>Bacteria</taxon>
        <taxon>Pseudomonadati</taxon>
        <taxon>Pseudomonadota</taxon>
        <taxon>Gammaproteobacteria</taxon>
        <taxon>Lysobacterales</taxon>
        <taxon>Lysobacteraceae</taxon>
        <taxon>Coralloluteibacterium</taxon>
    </lineage>
</organism>
<keyword evidence="13" id="KW-1185">Reference proteome</keyword>
<evidence type="ECO:0000313" key="13">
    <source>
        <dbReference type="Proteomes" id="UP001595892"/>
    </source>
</evidence>
<dbReference type="SMART" id="SM01323">
    <property type="entry name" value="YajC"/>
    <property type="match status" value="1"/>
</dbReference>
<comment type="similarity">
    <text evidence="2">Belongs to the YajC family.</text>
</comment>
<comment type="caution">
    <text evidence="12">The sequence shown here is derived from an EMBL/GenBank/DDBJ whole genome shotgun (WGS) entry which is preliminary data.</text>
</comment>
<evidence type="ECO:0000256" key="8">
    <source>
        <dbReference type="ARBA" id="ARBA00022989"/>
    </source>
</evidence>
<name>A0ABV9NM08_9GAMM</name>
<dbReference type="NCBIfam" id="TIGR00739">
    <property type="entry name" value="yajC"/>
    <property type="match status" value="1"/>
</dbReference>
<dbReference type="RefSeq" id="WP_377004175.1">
    <property type="nucleotide sequence ID" value="NZ_JBHSGG010000023.1"/>
</dbReference>
<dbReference type="PRINTS" id="PR01853">
    <property type="entry name" value="YAJCTRNLCASE"/>
</dbReference>
<evidence type="ECO:0000256" key="5">
    <source>
        <dbReference type="ARBA" id="ARBA00022475"/>
    </source>
</evidence>
<accession>A0ABV9NM08</accession>
<dbReference type="Pfam" id="PF02699">
    <property type="entry name" value="YajC"/>
    <property type="match status" value="1"/>
</dbReference>
<dbReference type="InterPro" id="IPR003849">
    <property type="entry name" value="Preprotein_translocase_YajC"/>
</dbReference>
<evidence type="ECO:0000256" key="11">
    <source>
        <dbReference type="SAM" id="Phobius"/>
    </source>
</evidence>
<evidence type="ECO:0000256" key="10">
    <source>
        <dbReference type="ARBA" id="ARBA00023136"/>
    </source>
</evidence>
<evidence type="ECO:0000256" key="9">
    <source>
        <dbReference type="ARBA" id="ARBA00023010"/>
    </source>
</evidence>
<evidence type="ECO:0000256" key="3">
    <source>
        <dbReference type="ARBA" id="ARBA00014962"/>
    </source>
</evidence>
<dbReference type="PANTHER" id="PTHR33909:SF1">
    <property type="entry name" value="SEC TRANSLOCON ACCESSORY COMPLEX SUBUNIT YAJC"/>
    <property type="match status" value="1"/>
</dbReference>
<keyword evidence="6 11" id="KW-0812">Transmembrane</keyword>
<comment type="subcellular location">
    <subcellularLocation>
        <location evidence="1">Cell membrane</location>
        <topology evidence="1">Single-pass membrane protein</topology>
    </subcellularLocation>
</comment>
<evidence type="ECO:0000256" key="2">
    <source>
        <dbReference type="ARBA" id="ARBA00006742"/>
    </source>
</evidence>
<dbReference type="EMBL" id="JBHSGG010000023">
    <property type="protein sequence ID" value="MFC4728153.1"/>
    <property type="molecule type" value="Genomic_DNA"/>
</dbReference>
<evidence type="ECO:0000256" key="6">
    <source>
        <dbReference type="ARBA" id="ARBA00022692"/>
    </source>
</evidence>
<reference evidence="13" key="1">
    <citation type="journal article" date="2019" name="Int. J. Syst. Evol. Microbiol.">
        <title>The Global Catalogue of Microorganisms (GCM) 10K type strain sequencing project: providing services to taxonomists for standard genome sequencing and annotation.</title>
        <authorList>
            <consortium name="The Broad Institute Genomics Platform"/>
            <consortium name="The Broad Institute Genome Sequencing Center for Infectious Disease"/>
            <person name="Wu L."/>
            <person name="Ma J."/>
        </authorList>
    </citation>
    <scope>NUCLEOTIDE SEQUENCE [LARGE SCALE GENOMIC DNA]</scope>
    <source>
        <strain evidence="13">CGMCC 1.13574</strain>
    </source>
</reference>
<sequence>MNLLDLLVSPAMAQAAPAGQPPSMMPTFIMLGLFFVLMWFMMIRPQMKRQKEHRAMLEKLQKGDEVVTTGGIAGRVDNIGENFISVEVADGVRIKMQRGAISTVLPKGTLKSA</sequence>
<gene>
    <name evidence="12" type="primary">yajC</name>
    <name evidence="12" type="ORF">ACFO3Q_08235</name>
</gene>
<evidence type="ECO:0000256" key="4">
    <source>
        <dbReference type="ARBA" id="ARBA00022448"/>
    </source>
</evidence>
<evidence type="ECO:0000256" key="7">
    <source>
        <dbReference type="ARBA" id="ARBA00022927"/>
    </source>
</evidence>
<feature type="transmembrane region" description="Helical" evidence="11">
    <location>
        <begin position="25"/>
        <end position="43"/>
    </location>
</feature>
<protein>
    <recommendedName>
        <fullName evidence="3">Sec translocon accessory complex subunit YajC</fullName>
    </recommendedName>
</protein>
<keyword evidence="4" id="KW-0813">Transport</keyword>
<evidence type="ECO:0000256" key="1">
    <source>
        <dbReference type="ARBA" id="ARBA00004162"/>
    </source>
</evidence>
<keyword evidence="8 11" id="KW-1133">Transmembrane helix</keyword>
<dbReference type="Proteomes" id="UP001595892">
    <property type="component" value="Unassembled WGS sequence"/>
</dbReference>
<proteinExistence type="inferred from homology"/>
<keyword evidence="7" id="KW-0653">Protein transport</keyword>
<keyword evidence="5" id="KW-1003">Cell membrane</keyword>
<keyword evidence="9" id="KW-0811">Translocation</keyword>
<dbReference type="PANTHER" id="PTHR33909">
    <property type="entry name" value="SEC TRANSLOCON ACCESSORY COMPLEX SUBUNIT YAJC"/>
    <property type="match status" value="1"/>
</dbReference>
<keyword evidence="10 11" id="KW-0472">Membrane</keyword>